<keyword evidence="13" id="KW-0732">Signal</keyword>
<feature type="transmembrane region" description="Helical" evidence="12">
    <location>
        <begin position="9"/>
        <end position="27"/>
    </location>
</feature>
<accession>A0A1E3NZT1</accession>
<dbReference type="PANTHER" id="PTHR12468">
    <property type="entry name" value="GPI MANNOSYLTRANSFERASE 2"/>
    <property type="match status" value="1"/>
</dbReference>
<dbReference type="GO" id="GO:0120097">
    <property type="term" value="C:glycosylphosphatidylinositol-mannosyltransferase II complex"/>
    <property type="evidence" value="ECO:0007669"/>
    <property type="project" value="EnsemblFungi"/>
</dbReference>
<evidence type="ECO:0000313" key="14">
    <source>
        <dbReference type="EMBL" id="ODQ58127.1"/>
    </source>
</evidence>
<dbReference type="AlphaFoldDB" id="A0A1E3NZT1"/>
<gene>
    <name evidence="14" type="ORF">WICANDRAFT_64274</name>
</gene>
<keyword evidence="15" id="KW-1185">Reference proteome</keyword>
<dbReference type="InterPro" id="IPR007315">
    <property type="entry name" value="PIG-V/Gpi18"/>
</dbReference>
<keyword evidence="5 12" id="KW-0337">GPI-anchor biosynthesis</keyword>
<dbReference type="STRING" id="683960.A0A1E3NZT1"/>
<dbReference type="PANTHER" id="PTHR12468:SF2">
    <property type="entry name" value="GPI MANNOSYLTRANSFERASE 2"/>
    <property type="match status" value="1"/>
</dbReference>
<dbReference type="OrthoDB" id="10252502at2759"/>
<evidence type="ECO:0000256" key="4">
    <source>
        <dbReference type="ARBA" id="ARBA00013795"/>
    </source>
</evidence>
<feature type="transmembrane region" description="Helical" evidence="12">
    <location>
        <begin position="266"/>
        <end position="283"/>
    </location>
</feature>
<dbReference type="GO" id="GO:0120563">
    <property type="term" value="F:dol-P-Man:Man(1)GlcN-acyl-PI alpha-1,6-mannosyltransferase activity"/>
    <property type="evidence" value="ECO:0007669"/>
    <property type="project" value="EnsemblFungi"/>
</dbReference>
<dbReference type="GO" id="GO:0005789">
    <property type="term" value="C:endoplasmic reticulum membrane"/>
    <property type="evidence" value="ECO:0007669"/>
    <property type="project" value="UniProtKB-SubCell"/>
</dbReference>
<dbReference type="UniPathway" id="UPA00196"/>
<evidence type="ECO:0000256" key="6">
    <source>
        <dbReference type="ARBA" id="ARBA00022676"/>
    </source>
</evidence>
<keyword evidence="8 12" id="KW-0812">Transmembrane</keyword>
<sequence>MKLSHFLKLFLWFLAIRSFQLSIVYITPAQFDISSTTYEITNSSTLNSIFNKFIHWDNVYFHRSFNEGPSFEHEWVFGPLWWRIINKIPYNGDKFLIGIIFANVLNFATMMMVYELTFLKFRDPLKSYLSSIFFIISPMGIFSMTPYSENLSNFLIIFGLYLYYQRSTICYLSSSILFSFSVMTRSNTIIIGFLYLYDFITNQSIISLNSGLILASSLFILNYIPYLNFCPERGEWCDYTIPSLYSFAQSYYWNVGFLKYWSVNNIFNFVIASPMLILLYKSISSTRDLKLKVITLLHLILCVFFIHVQIVLRISGFIPITYWYLSDLIMKGQGSRWILYLVIWIPLQATLFSSFLPPA</sequence>
<dbReference type="GeneID" id="30200945"/>
<evidence type="ECO:0000256" key="9">
    <source>
        <dbReference type="ARBA" id="ARBA00022824"/>
    </source>
</evidence>
<keyword evidence="10 12" id="KW-1133">Transmembrane helix</keyword>
<feature type="transmembrane region" description="Helical" evidence="12">
    <location>
        <begin position="95"/>
        <end position="113"/>
    </location>
</feature>
<keyword evidence="6 12" id="KW-0328">Glycosyltransferase</keyword>
<evidence type="ECO:0000256" key="13">
    <source>
        <dbReference type="SAM" id="SignalP"/>
    </source>
</evidence>
<comment type="pathway">
    <text evidence="2 12">Glycolipid biosynthesis; glycosylphosphatidylinositol-anchor biosynthesis.</text>
</comment>
<feature type="signal peptide" evidence="13">
    <location>
        <begin position="1"/>
        <end position="18"/>
    </location>
</feature>
<protein>
    <recommendedName>
        <fullName evidence="4 12">GPI mannosyltransferase 2</fullName>
        <ecNumber evidence="12">2.4.1.-</ecNumber>
    </recommendedName>
</protein>
<dbReference type="Proteomes" id="UP000094112">
    <property type="component" value="Unassembled WGS sequence"/>
</dbReference>
<feature type="transmembrane region" description="Helical" evidence="12">
    <location>
        <begin position="295"/>
        <end position="325"/>
    </location>
</feature>
<reference evidence="14 15" key="1">
    <citation type="journal article" date="2016" name="Proc. Natl. Acad. Sci. U.S.A.">
        <title>Comparative genomics of biotechnologically important yeasts.</title>
        <authorList>
            <person name="Riley R."/>
            <person name="Haridas S."/>
            <person name="Wolfe K.H."/>
            <person name="Lopes M.R."/>
            <person name="Hittinger C.T."/>
            <person name="Goeker M."/>
            <person name="Salamov A.A."/>
            <person name="Wisecaver J.H."/>
            <person name="Long T.M."/>
            <person name="Calvey C.H."/>
            <person name="Aerts A.L."/>
            <person name="Barry K.W."/>
            <person name="Choi C."/>
            <person name="Clum A."/>
            <person name="Coughlan A.Y."/>
            <person name="Deshpande S."/>
            <person name="Douglass A.P."/>
            <person name="Hanson S.J."/>
            <person name="Klenk H.-P."/>
            <person name="LaButti K.M."/>
            <person name="Lapidus A."/>
            <person name="Lindquist E.A."/>
            <person name="Lipzen A.M."/>
            <person name="Meier-Kolthoff J.P."/>
            <person name="Ohm R.A."/>
            <person name="Otillar R.P."/>
            <person name="Pangilinan J.L."/>
            <person name="Peng Y."/>
            <person name="Rokas A."/>
            <person name="Rosa C.A."/>
            <person name="Scheuner C."/>
            <person name="Sibirny A.A."/>
            <person name="Slot J.C."/>
            <person name="Stielow J.B."/>
            <person name="Sun H."/>
            <person name="Kurtzman C.P."/>
            <person name="Blackwell M."/>
            <person name="Grigoriev I.V."/>
            <person name="Jeffries T.W."/>
        </authorList>
    </citation>
    <scope>NUCLEOTIDE SEQUENCE [LARGE SCALE GENOMIC DNA]</scope>
    <source>
        <strain evidence="15">ATCC 58044 / CBS 1984 / NCYC 433 / NRRL Y-366-8</strain>
    </source>
</reference>
<evidence type="ECO:0000256" key="8">
    <source>
        <dbReference type="ARBA" id="ARBA00022692"/>
    </source>
</evidence>
<feature type="transmembrane region" description="Helical" evidence="12">
    <location>
        <begin position="337"/>
        <end position="356"/>
    </location>
</feature>
<dbReference type="GO" id="GO:0006506">
    <property type="term" value="P:GPI anchor biosynthetic process"/>
    <property type="evidence" value="ECO:0007669"/>
    <property type="project" value="UniProtKB-UniPathway"/>
</dbReference>
<name>A0A1E3NZT1_WICAA</name>
<comment type="function">
    <text evidence="12">Mannosyltransferase involved in glycosylphosphatidylinositol-anchor biosynthesis.</text>
</comment>
<keyword evidence="7 12" id="KW-0808">Transferase</keyword>
<evidence type="ECO:0000313" key="15">
    <source>
        <dbReference type="Proteomes" id="UP000094112"/>
    </source>
</evidence>
<dbReference type="RefSeq" id="XP_019037334.1">
    <property type="nucleotide sequence ID" value="XM_019183699.1"/>
</dbReference>
<keyword evidence="11 12" id="KW-0472">Membrane</keyword>
<feature type="transmembrane region" description="Helical" evidence="12">
    <location>
        <begin position="203"/>
        <end position="224"/>
    </location>
</feature>
<comment type="subcellular location">
    <subcellularLocation>
        <location evidence="1 12">Endoplasmic reticulum membrane</location>
        <topology evidence="1 12">Multi-pass membrane protein</topology>
    </subcellularLocation>
</comment>
<evidence type="ECO:0000256" key="1">
    <source>
        <dbReference type="ARBA" id="ARBA00004477"/>
    </source>
</evidence>
<dbReference type="Pfam" id="PF04188">
    <property type="entry name" value="Mannosyl_trans2"/>
    <property type="match status" value="2"/>
</dbReference>
<evidence type="ECO:0000256" key="12">
    <source>
        <dbReference type="RuleBase" id="RU363112"/>
    </source>
</evidence>
<evidence type="ECO:0000256" key="3">
    <source>
        <dbReference type="ARBA" id="ARBA00008698"/>
    </source>
</evidence>
<dbReference type="EC" id="2.4.1.-" evidence="12"/>
<dbReference type="EMBL" id="KV454212">
    <property type="protein sequence ID" value="ODQ58127.1"/>
    <property type="molecule type" value="Genomic_DNA"/>
</dbReference>
<keyword evidence="9 12" id="KW-0256">Endoplasmic reticulum</keyword>
<comment type="similarity">
    <text evidence="3 12">Belongs to the PIGV family.</text>
</comment>
<evidence type="ECO:0000256" key="7">
    <source>
        <dbReference type="ARBA" id="ARBA00022679"/>
    </source>
</evidence>
<feature type="chain" id="PRO_5009133603" description="GPI mannosyltransferase 2" evidence="13">
    <location>
        <begin position="19"/>
        <end position="359"/>
    </location>
</feature>
<evidence type="ECO:0000256" key="5">
    <source>
        <dbReference type="ARBA" id="ARBA00022502"/>
    </source>
</evidence>
<comment type="caution">
    <text evidence="12">Lacks conserved residue(s) required for the propagation of feature annotation.</text>
</comment>
<organism evidence="14 15">
    <name type="scientific">Wickerhamomyces anomalus (strain ATCC 58044 / CBS 1984 / NCYC 433 / NRRL Y-366-8)</name>
    <name type="common">Yeast</name>
    <name type="synonym">Hansenula anomala</name>
    <dbReference type="NCBI Taxonomy" id="683960"/>
    <lineage>
        <taxon>Eukaryota</taxon>
        <taxon>Fungi</taxon>
        <taxon>Dikarya</taxon>
        <taxon>Ascomycota</taxon>
        <taxon>Saccharomycotina</taxon>
        <taxon>Saccharomycetes</taxon>
        <taxon>Phaffomycetales</taxon>
        <taxon>Wickerhamomycetaceae</taxon>
        <taxon>Wickerhamomyces</taxon>
    </lineage>
</organism>
<evidence type="ECO:0000256" key="2">
    <source>
        <dbReference type="ARBA" id="ARBA00004687"/>
    </source>
</evidence>
<feature type="transmembrane region" description="Helical" evidence="12">
    <location>
        <begin position="125"/>
        <end position="141"/>
    </location>
</feature>
<proteinExistence type="inferred from homology"/>
<evidence type="ECO:0000256" key="11">
    <source>
        <dbReference type="ARBA" id="ARBA00023136"/>
    </source>
</evidence>
<evidence type="ECO:0000256" key="10">
    <source>
        <dbReference type="ARBA" id="ARBA00022989"/>
    </source>
</evidence>